<keyword evidence="6" id="KW-0325">Glycoprotein</keyword>
<dbReference type="PANTHER" id="PTHR12385:SF14">
    <property type="entry name" value="CHOLINE TRANSPORTER-LIKE 2"/>
    <property type="match status" value="1"/>
</dbReference>
<accession>A0A5J4W3N9</accession>
<comment type="subcellular location">
    <subcellularLocation>
        <location evidence="7">Cell membrane</location>
        <topology evidence="7">Multi-pass membrane protein</topology>
    </subcellularLocation>
    <subcellularLocation>
        <location evidence="1">Membrane</location>
        <topology evidence="1">Multi-pass membrane protein</topology>
    </subcellularLocation>
</comment>
<evidence type="ECO:0000313" key="9">
    <source>
        <dbReference type="Proteomes" id="UP000324800"/>
    </source>
</evidence>
<sequence length="175" mass="19563">MFFQVATDQATVAGVGASFDFSRTADDRPGFLVALTLKTILFHHLGSLTTDSCVIFVITLIRAIQMLLILTIMLIGMPSDYIVMMIHGNGFFHSAIDSLKLLLHNPLRTFIVIKIAGFIIANGILASSLLSIIYSFITIHPDFIGDKEYLSPVHVFYWWLIILVYFIVAFAVKCF</sequence>
<organism evidence="8 9">
    <name type="scientific">Streblomastix strix</name>
    <dbReference type="NCBI Taxonomy" id="222440"/>
    <lineage>
        <taxon>Eukaryota</taxon>
        <taxon>Metamonada</taxon>
        <taxon>Preaxostyla</taxon>
        <taxon>Oxymonadida</taxon>
        <taxon>Streblomastigidae</taxon>
        <taxon>Streblomastix</taxon>
    </lineage>
</organism>
<comment type="similarity">
    <text evidence="2 7">Belongs to the CTL (choline transporter-like) family.</text>
</comment>
<evidence type="ECO:0000256" key="4">
    <source>
        <dbReference type="ARBA" id="ARBA00022989"/>
    </source>
</evidence>
<name>A0A5J4W3N9_9EUKA</name>
<dbReference type="OrthoDB" id="420519at2759"/>
<dbReference type="Pfam" id="PF04515">
    <property type="entry name" value="Choline_transpo"/>
    <property type="match status" value="1"/>
</dbReference>
<proteinExistence type="inferred from homology"/>
<evidence type="ECO:0000256" key="6">
    <source>
        <dbReference type="ARBA" id="ARBA00023180"/>
    </source>
</evidence>
<dbReference type="EMBL" id="SNRW01003684">
    <property type="protein sequence ID" value="KAA6389186.1"/>
    <property type="molecule type" value="Genomic_DNA"/>
</dbReference>
<evidence type="ECO:0000256" key="3">
    <source>
        <dbReference type="ARBA" id="ARBA00022692"/>
    </source>
</evidence>
<dbReference type="GO" id="GO:0005886">
    <property type="term" value="C:plasma membrane"/>
    <property type="evidence" value="ECO:0007669"/>
    <property type="project" value="UniProtKB-SubCell"/>
</dbReference>
<dbReference type="AlphaFoldDB" id="A0A5J4W3N9"/>
<reference evidence="8 9" key="1">
    <citation type="submission" date="2019-03" db="EMBL/GenBank/DDBJ databases">
        <title>Single cell metagenomics reveals metabolic interactions within the superorganism composed of flagellate Streblomastix strix and complex community of Bacteroidetes bacteria on its surface.</title>
        <authorList>
            <person name="Treitli S.C."/>
            <person name="Kolisko M."/>
            <person name="Husnik F."/>
            <person name="Keeling P."/>
            <person name="Hampl V."/>
        </authorList>
    </citation>
    <scope>NUCLEOTIDE SEQUENCE [LARGE SCALE GENOMIC DNA]</scope>
    <source>
        <strain evidence="8">ST1C</strain>
    </source>
</reference>
<dbReference type="Proteomes" id="UP000324800">
    <property type="component" value="Unassembled WGS sequence"/>
</dbReference>
<dbReference type="PANTHER" id="PTHR12385">
    <property type="entry name" value="CHOLINE TRANSPORTER-LIKE (SLC FAMILY 44)"/>
    <property type="match status" value="1"/>
</dbReference>
<evidence type="ECO:0000256" key="1">
    <source>
        <dbReference type="ARBA" id="ARBA00004141"/>
    </source>
</evidence>
<dbReference type="InterPro" id="IPR007603">
    <property type="entry name" value="Choline_transptr-like"/>
</dbReference>
<keyword evidence="5 7" id="KW-0472">Membrane</keyword>
<evidence type="ECO:0000256" key="7">
    <source>
        <dbReference type="RuleBase" id="RU368066"/>
    </source>
</evidence>
<keyword evidence="4 7" id="KW-1133">Transmembrane helix</keyword>
<evidence type="ECO:0000256" key="2">
    <source>
        <dbReference type="ARBA" id="ARBA00007168"/>
    </source>
</evidence>
<comment type="function">
    <text evidence="7">Choline transporter.</text>
</comment>
<feature type="transmembrane region" description="Helical" evidence="7">
    <location>
        <begin position="53"/>
        <end position="75"/>
    </location>
</feature>
<comment type="caution">
    <text evidence="7">Lacks conserved residue(s) required for the propagation of feature annotation.</text>
</comment>
<protein>
    <recommendedName>
        <fullName evidence="7">Choline transporter-like protein</fullName>
    </recommendedName>
</protein>
<evidence type="ECO:0000313" key="8">
    <source>
        <dbReference type="EMBL" id="KAA6389186.1"/>
    </source>
</evidence>
<evidence type="ECO:0000256" key="5">
    <source>
        <dbReference type="ARBA" id="ARBA00023136"/>
    </source>
</evidence>
<feature type="transmembrane region" description="Helical" evidence="7">
    <location>
        <begin position="115"/>
        <end position="136"/>
    </location>
</feature>
<feature type="transmembrane region" description="Helical" evidence="7">
    <location>
        <begin position="156"/>
        <end position="172"/>
    </location>
</feature>
<dbReference type="GO" id="GO:0022857">
    <property type="term" value="F:transmembrane transporter activity"/>
    <property type="evidence" value="ECO:0007669"/>
    <property type="project" value="UniProtKB-UniRule"/>
</dbReference>
<comment type="caution">
    <text evidence="8">The sequence shown here is derived from an EMBL/GenBank/DDBJ whole genome shotgun (WGS) entry which is preliminary data.</text>
</comment>
<gene>
    <name evidence="8" type="ORF">EZS28_015287</name>
</gene>
<keyword evidence="3 7" id="KW-0812">Transmembrane</keyword>